<keyword evidence="9" id="KW-1185">Reference proteome</keyword>
<evidence type="ECO:0000259" key="7">
    <source>
        <dbReference type="Pfam" id="PF00155"/>
    </source>
</evidence>
<gene>
    <name evidence="8" type="ORF">SAMN05421736_104143</name>
</gene>
<dbReference type="PANTHER" id="PTHR46383:SF4">
    <property type="entry name" value="AMINOTRANSFERASE"/>
    <property type="match status" value="1"/>
</dbReference>
<reference evidence="9" key="1">
    <citation type="submission" date="2016-10" db="EMBL/GenBank/DDBJ databases">
        <authorList>
            <person name="Varghese N."/>
            <person name="Submissions S."/>
        </authorList>
    </citation>
    <scope>NUCLEOTIDE SEQUENCE [LARGE SCALE GENOMIC DNA]</scope>
    <source>
        <strain evidence="9">SP</strain>
    </source>
</reference>
<dbReference type="Gene3D" id="3.40.640.10">
    <property type="entry name" value="Type I PLP-dependent aspartate aminotransferase-like (Major domain)"/>
    <property type="match status" value="1"/>
</dbReference>
<dbReference type="InterPro" id="IPR004839">
    <property type="entry name" value="Aminotransferase_I/II_large"/>
</dbReference>
<keyword evidence="4 6" id="KW-0808">Transferase</keyword>
<dbReference type="SUPFAM" id="SSF53383">
    <property type="entry name" value="PLP-dependent transferases"/>
    <property type="match status" value="1"/>
</dbReference>
<dbReference type="InterPro" id="IPR004838">
    <property type="entry name" value="NHTrfase_class1_PyrdxlP-BS"/>
</dbReference>
<evidence type="ECO:0000256" key="2">
    <source>
        <dbReference type="ARBA" id="ARBA00007441"/>
    </source>
</evidence>
<dbReference type="STRING" id="1503961.SAMN05421736_104143"/>
<name>A0A1H3NNU7_9BACI</name>
<sequence length="387" mass="43119">MEQFINEKVKSIQISGIRQFFNRVSQYPDAVQLTLGQPDFHTPDHVKRAAKAAIDANQTTYTRNAGDSRLLQAASEFVRQRYGLTYDPETEILTTIGASQAIDVTLRTILEPGTEVILPGPVYPAYAPIIALCGATPVYVDTRHSGFKLTTKQIEANRTGKTRAVILPYPSNPTGAVLTYDEAEKLAEYFNDQQLFILSDEIYSELNYDQEHVSIAQFPGMKEKTIVINGLSKSHSMTGWRIGFAFAPAYLLKHMLKVHQYNVSCASSISQQAALVALTDGLTDPIAMKREYQARRDYIVSRLASMGMEVQKPAGAFYVFPSIEESKLASLDFAVRLLETEKLAVVPGDAFSSLGEGYIRLSYAYAIKELEEAMNRLERFWKTLGKG</sequence>
<dbReference type="AlphaFoldDB" id="A0A1H3NNU7"/>
<dbReference type="OrthoDB" id="9802328at2"/>
<dbReference type="EMBL" id="FNPI01000004">
    <property type="protein sequence ID" value="SDY90433.1"/>
    <property type="molecule type" value="Genomic_DNA"/>
</dbReference>
<dbReference type="InterPro" id="IPR015421">
    <property type="entry name" value="PyrdxlP-dep_Trfase_major"/>
</dbReference>
<keyword evidence="3 6" id="KW-0032">Aminotransferase</keyword>
<organism evidence="8 9">
    <name type="scientific">Evansella caseinilytica</name>
    <dbReference type="NCBI Taxonomy" id="1503961"/>
    <lineage>
        <taxon>Bacteria</taxon>
        <taxon>Bacillati</taxon>
        <taxon>Bacillota</taxon>
        <taxon>Bacilli</taxon>
        <taxon>Bacillales</taxon>
        <taxon>Bacillaceae</taxon>
        <taxon>Evansella</taxon>
    </lineage>
</organism>
<dbReference type="FunFam" id="3.40.640.10:FF:000033">
    <property type="entry name" value="Aspartate aminotransferase"/>
    <property type="match status" value="1"/>
</dbReference>
<dbReference type="Pfam" id="PF00155">
    <property type="entry name" value="Aminotran_1_2"/>
    <property type="match status" value="1"/>
</dbReference>
<dbReference type="PANTHER" id="PTHR46383">
    <property type="entry name" value="ASPARTATE AMINOTRANSFERASE"/>
    <property type="match status" value="1"/>
</dbReference>
<evidence type="ECO:0000256" key="4">
    <source>
        <dbReference type="ARBA" id="ARBA00022679"/>
    </source>
</evidence>
<protein>
    <recommendedName>
        <fullName evidence="6">Aminotransferase</fullName>
        <ecNumber evidence="6">2.6.1.-</ecNumber>
    </recommendedName>
</protein>
<evidence type="ECO:0000256" key="3">
    <source>
        <dbReference type="ARBA" id="ARBA00022576"/>
    </source>
</evidence>
<evidence type="ECO:0000313" key="9">
    <source>
        <dbReference type="Proteomes" id="UP000198935"/>
    </source>
</evidence>
<dbReference type="GO" id="GO:0006520">
    <property type="term" value="P:amino acid metabolic process"/>
    <property type="evidence" value="ECO:0007669"/>
    <property type="project" value="InterPro"/>
</dbReference>
<evidence type="ECO:0000256" key="6">
    <source>
        <dbReference type="RuleBase" id="RU000481"/>
    </source>
</evidence>
<dbReference type="InterPro" id="IPR050596">
    <property type="entry name" value="AspAT/PAT-like"/>
</dbReference>
<dbReference type="GO" id="GO:0030170">
    <property type="term" value="F:pyridoxal phosphate binding"/>
    <property type="evidence" value="ECO:0007669"/>
    <property type="project" value="InterPro"/>
</dbReference>
<comment type="similarity">
    <text evidence="2 6">Belongs to the class-I pyridoxal-phosphate-dependent aminotransferase family.</text>
</comment>
<dbReference type="InterPro" id="IPR015422">
    <property type="entry name" value="PyrdxlP-dep_Trfase_small"/>
</dbReference>
<evidence type="ECO:0000256" key="5">
    <source>
        <dbReference type="ARBA" id="ARBA00022898"/>
    </source>
</evidence>
<evidence type="ECO:0000313" key="8">
    <source>
        <dbReference type="EMBL" id="SDY90433.1"/>
    </source>
</evidence>
<feature type="domain" description="Aminotransferase class I/classII large" evidence="7">
    <location>
        <begin position="29"/>
        <end position="377"/>
    </location>
</feature>
<dbReference type="CDD" id="cd00609">
    <property type="entry name" value="AAT_like"/>
    <property type="match status" value="1"/>
</dbReference>
<dbReference type="GO" id="GO:0008483">
    <property type="term" value="F:transaminase activity"/>
    <property type="evidence" value="ECO:0007669"/>
    <property type="project" value="UniProtKB-KW"/>
</dbReference>
<keyword evidence="5" id="KW-0663">Pyridoxal phosphate</keyword>
<dbReference type="Gene3D" id="3.90.1150.10">
    <property type="entry name" value="Aspartate Aminotransferase, domain 1"/>
    <property type="match status" value="1"/>
</dbReference>
<dbReference type="NCBIfam" id="NF005817">
    <property type="entry name" value="PRK07683.1"/>
    <property type="match status" value="1"/>
</dbReference>
<evidence type="ECO:0000256" key="1">
    <source>
        <dbReference type="ARBA" id="ARBA00001933"/>
    </source>
</evidence>
<accession>A0A1H3NNU7</accession>
<proteinExistence type="inferred from homology"/>
<dbReference type="EC" id="2.6.1.-" evidence="6"/>
<dbReference type="Proteomes" id="UP000198935">
    <property type="component" value="Unassembled WGS sequence"/>
</dbReference>
<dbReference type="PROSITE" id="PS00105">
    <property type="entry name" value="AA_TRANSFER_CLASS_1"/>
    <property type="match status" value="1"/>
</dbReference>
<dbReference type="InterPro" id="IPR015424">
    <property type="entry name" value="PyrdxlP-dep_Trfase"/>
</dbReference>
<comment type="cofactor">
    <cofactor evidence="1 6">
        <name>pyridoxal 5'-phosphate</name>
        <dbReference type="ChEBI" id="CHEBI:597326"/>
    </cofactor>
</comment>